<evidence type="ECO:0000256" key="4">
    <source>
        <dbReference type="ARBA" id="ARBA00022692"/>
    </source>
</evidence>
<gene>
    <name evidence="11" type="ORF">DLJ74_18000</name>
</gene>
<feature type="transmembrane region" description="Helical" evidence="7">
    <location>
        <begin position="14"/>
        <end position="43"/>
    </location>
</feature>
<dbReference type="InterPro" id="IPR045042">
    <property type="entry name" value="YnaI-like"/>
</dbReference>
<dbReference type="SUPFAM" id="SSF50182">
    <property type="entry name" value="Sm-like ribonucleoproteins"/>
    <property type="match status" value="1"/>
</dbReference>
<evidence type="ECO:0000259" key="10">
    <source>
        <dbReference type="Pfam" id="PF21088"/>
    </source>
</evidence>
<dbReference type="InterPro" id="IPR049142">
    <property type="entry name" value="MS_channel_1st"/>
</dbReference>
<dbReference type="SUPFAM" id="SSF82861">
    <property type="entry name" value="Mechanosensitive channel protein MscS (YggB), transmembrane region"/>
    <property type="match status" value="1"/>
</dbReference>
<keyword evidence="4 7" id="KW-0812">Transmembrane</keyword>
<dbReference type="InterPro" id="IPR010920">
    <property type="entry name" value="LSM_dom_sf"/>
</dbReference>
<dbReference type="InterPro" id="IPR023408">
    <property type="entry name" value="MscS_beta-dom_sf"/>
</dbReference>
<reference evidence="11 12" key="1">
    <citation type="submission" date="2018-05" db="EMBL/GenBank/DDBJ databases">
        <title>Genomic analysis of Gracilibacillus dipsosauri DD1 reveals novel features of a salt-tolerant amylase.</title>
        <authorList>
            <person name="Deutch C.E."/>
            <person name="Yang S."/>
        </authorList>
    </citation>
    <scope>NUCLEOTIDE SEQUENCE [LARGE SCALE GENOMIC DNA]</scope>
    <source>
        <strain evidence="11 12">DD1</strain>
    </source>
</reference>
<evidence type="ECO:0000259" key="8">
    <source>
        <dbReference type="Pfam" id="PF00924"/>
    </source>
</evidence>
<comment type="caution">
    <text evidence="11">The sequence shown here is derived from an EMBL/GenBank/DDBJ whole genome shotgun (WGS) entry which is preliminary data.</text>
</comment>
<dbReference type="Pfam" id="PF21088">
    <property type="entry name" value="MS_channel_1st"/>
    <property type="match status" value="1"/>
</dbReference>
<dbReference type="InterPro" id="IPR006685">
    <property type="entry name" value="MscS_channel_2nd"/>
</dbReference>
<dbReference type="RefSeq" id="WP_109985515.1">
    <property type="nucleotide sequence ID" value="NZ_QGTD01000020.1"/>
</dbReference>
<dbReference type="Pfam" id="PF21082">
    <property type="entry name" value="MS_channel_3rd"/>
    <property type="match status" value="1"/>
</dbReference>
<evidence type="ECO:0000256" key="5">
    <source>
        <dbReference type="ARBA" id="ARBA00022989"/>
    </source>
</evidence>
<dbReference type="InterPro" id="IPR011066">
    <property type="entry name" value="MscS_channel_C_sf"/>
</dbReference>
<evidence type="ECO:0000256" key="3">
    <source>
        <dbReference type="ARBA" id="ARBA00022475"/>
    </source>
</evidence>
<organism evidence="11 12">
    <name type="scientific">Gracilibacillus dipsosauri</name>
    <dbReference type="NCBI Taxonomy" id="178340"/>
    <lineage>
        <taxon>Bacteria</taxon>
        <taxon>Bacillati</taxon>
        <taxon>Bacillota</taxon>
        <taxon>Bacilli</taxon>
        <taxon>Bacillales</taxon>
        <taxon>Bacillaceae</taxon>
        <taxon>Gracilibacillus</taxon>
    </lineage>
</organism>
<dbReference type="Gene3D" id="2.30.30.60">
    <property type="match status" value="1"/>
</dbReference>
<dbReference type="Proteomes" id="UP000245624">
    <property type="component" value="Unassembled WGS sequence"/>
</dbReference>
<comment type="similarity">
    <text evidence="2">Belongs to the MscS (TC 1.A.23) family.</text>
</comment>
<dbReference type="GO" id="GO:0005886">
    <property type="term" value="C:plasma membrane"/>
    <property type="evidence" value="ECO:0007669"/>
    <property type="project" value="UniProtKB-SubCell"/>
</dbReference>
<comment type="subcellular location">
    <subcellularLocation>
        <location evidence="1">Cell membrane</location>
        <topology evidence="1">Multi-pass membrane protein</topology>
    </subcellularLocation>
</comment>
<sequence>MNWRLWEKISLEDWIQIAISIGIILFFLVLRKLFTKYVFYLLVKLFKKTKSDFLNQVLEAFERPLRWVFILIGLYIAAIYFPFFNHRNELFGDLLRAGYILLITWGLFNLSSKTSILFMKISNNSAIEIDQILIPFLSKTVRVIIILISISVIAEEFDYEVSTFVAGLGLGGLAFALAAQEVIKNLFGGIVIITEKPFSIGDWVQTPSVEGVVEDINFRSTIIRTFADALITIPNSTLSNEPITNWSKMGKRQISFHLRLEYGTPKEKIEAVTKKIRSLLENHEEIHKETIFARFTDFGESSMDIMLYFFTKTTNWGEYLRIHEETNLLILEILEEEGVKVAVPVRAIHVNEQDERPDSL</sequence>
<dbReference type="PANTHER" id="PTHR43634:SF2">
    <property type="entry name" value="LOW CONDUCTANCE MECHANOSENSITIVE CHANNEL YNAI"/>
    <property type="match status" value="1"/>
</dbReference>
<dbReference type="Pfam" id="PF00924">
    <property type="entry name" value="MS_channel_2nd"/>
    <property type="match status" value="1"/>
</dbReference>
<keyword evidence="12" id="KW-1185">Reference proteome</keyword>
<evidence type="ECO:0000256" key="2">
    <source>
        <dbReference type="ARBA" id="ARBA00008017"/>
    </source>
</evidence>
<keyword evidence="3" id="KW-1003">Cell membrane</keyword>
<feature type="transmembrane region" description="Helical" evidence="7">
    <location>
        <begin position="64"/>
        <end position="84"/>
    </location>
</feature>
<feature type="domain" description="Mechanosensitive ion channel transmembrane helices 2/3" evidence="10">
    <location>
        <begin position="140"/>
        <end position="180"/>
    </location>
</feature>
<keyword evidence="5 7" id="KW-1133">Transmembrane helix</keyword>
<evidence type="ECO:0000256" key="6">
    <source>
        <dbReference type="ARBA" id="ARBA00023136"/>
    </source>
</evidence>
<feature type="transmembrane region" description="Helical" evidence="7">
    <location>
        <begin position="90"/>
        <end position="111"/>
    </location>
</feature>
<evidence type="ECO:0000256" key="1">
    <source>
        <dbReference type="ARBA" id="ARBA00004651"/>
    </source>
</evidence>
<evidence type="ECO:0000256" key="7">
    <source>
        <dbReference type="SAM" id="Phobius"/>
    </source>
</evidence>
<feature type="transmembrane region" description="Helical" evidence="7">
    <location>
        <begin position="132"/>
        <end position="153"/>
    </location>
</feature>
<dbReference type="GO" id="GO:0055085">
    <property type="term" value="P:transmembrane transport"/>
    <property type="evidence" value="ECO:0007669"/>
    <property type="project" value="InterPro"/>
</dbReference>
<dbReference type="Gene3D" id="1.10.287.1260">
    <property type="match status" value="1"/>
</dbReference>
<dbReference type="SUPFAM" id="SSF82689">
    <property type="entry name" value="Mechanosensitive channel protein MscS (YggB), C-terminal domain"/>
    <property type="match status" value="1"/>
</dbReference>
<proteinExistence type="inferred from homology"/>
<feature type="domain" description="Mechanosensitive ion channel MscS C-terminal" evidence="9">
    <location>
        <begin position="260"/>
        <end position="340"/>
    </location>
</feature>
<protein>
    <submittedName>
        <fullName evidence="11">Mechanosensitive ion channel protein</fullName>
    </submittedName>
</protein>
<dbReference type="Gene3D" id="3.30.70.100">
    <property type="match status" value="1"/>
</dbReference>
<accession>A0A317KTG4</accession>
<dbReference type="InterPro" id="IPR049278">
    <property type="entry name" value="MS_channel_C"/>
</dbReference>
<evidence type="ECO:0000259" key="9">
    <source>
        <dbReference type="Pfam" id="PF21082"/>
    </source>
</evidence>
<dbReference type="InterPro" id="IPR011014">
    <property type="entry name" value="MscS_channel_TM-2"/>
</dbReference>
<dbReference type="EMBL" id="QGTD01000020">
    <property type="protein sequence ID" value="PWU66767.1"/>
    <property type="molecule type" value="Genomic_DNA"/>
</dbReference>
<feature type="domain" description="Mechanosensitive ion channel MscS" evidence="8">
    <location>
        <begin position="182"/>
        <end position="248"/>
    </location>
</feature>
<dbReference type="OrthoDB" id="9809206at2"/>
<feature type="transmembrane region" description="Helical" evidence="7">
    <location>
        <begin position="159"/>
        <end position="179"/>
    </location>
</feature>
<evidence type="ECO:0000313" key="12">
    <source>
        <dbReference type="Proteomes" id="UP000245624"/>
    </source>
</evidence>
<keyword evidence="6 7" id="KW-0472">Membrane</keyword>
<evidence type="ECO:0000313" key="11">
    <source>
        <dbReference type="EMBL" id="PWU66767.1"/>
    </source>
</evidence>
<name>A0A317KTG4_9BACI</name>
<dbReference type="AlphaFoldDB" id="A0A317KTG4"/>
<dbReference type="PANTHER" id="PTHR43634">
    <property type="entry name" value="OW CONDUCTANCE MECHANOSENSITIVE CHANNEL"/>
    <property type="match status" value="1"/>
</dbReference>